<accession>A0A6B2NNA5</accession>
<sequence>MRLTRRQVCFGAGGAIVGSALPASGSVPVVVEIRAFAFDPAEVTIRAGETVRWINHDFAPHTATDDEGNWDTEELEKGGQATIRFDTPGTYPYFCAYHPHMKGVVIVTA</sequence>
<protein>
    <submittedName>
        <fullName evidence="2">Cupredoxin family copper-binding protein</fullName>
    </submittedName>
</protein>
<comment type="caution">
    <text evidence="2">The sequence shown here is derived from an EMBL/GenBank/DDBJ whole genome shotgun (WGS) entry which is preliminary data.</text>
</comment>
<dbReference type="InterPro" id="IPR006311">
    <property type="entry name" value="TAT_signal"/>
</dbReference>
<dbReference type="PANTHER" id="PTHR36507:SF1">
    <property type="entry name" value="BLL1555 PROTEIN"/>
    <property type="match status" value="1"/>
</dbReference>
<evidence type="ECO:0000313" key="2">
    <source>
        <dbReference type="EMBL" id="NDW44453.1"/>
    </source>
</evidence>
<dbReference type="Gene3D" id="2.60.40.420">
    <property type="entry name" value="Cupredoxins - blue copper proteins"/>
    <property type="match status" value="1"/>
</dbReference>
<evidence type="ECO:0000259" key="1">
    <source>
        <dbReference type="Pfam" id="PF13473"/>
    </source>
</evidence>
<dbReference type="PANTHER" id="PTHR36507">
    <property type="entry name" value="BLL1555 PROTEIN"/>
    <property type="match status" value="1"/>
</dbReference>
<dbReference type="EMBL" id="JAAGOX010000009">
    <property type="protein sequence ID" value="NDW44453.1"/>
    <property type="molecule type" value="Genomic_DNA"/>
</dbReference>
<gene>
    <name evidence="2" type="ORF">G0P99_05745</name>
</gene>
<dbReference type="CDD" id="cd13921">
    <property type="entry name" value="Amicyanin"/>
    <property type="match status" value="1"/>
</dbReference>
<dbReference type="SUPFAM" id="SSF49503">
    <property type="entry name" value="Cupredoxins"/>
    <property type="match status" value="1"/>
</dbReference>
<reference evidence="2" key="1">
    <citation type="submission" date="2020-02" db="EMBL/GenBank/DDBJ databases">
        <title>Delineation of the pyrene-degrading pathway in Roseobacter clade bacteria by genomic analysis.</title>
        <authorList>
            <person name="Zhou H."/>
            <person name="Wang H."/>
        </authorList>
    </citation>
    <scope>NUCLEOTIDE SEQUENCE</scope>
    <source>
        <strain evidence="2">PrR005</strain>
    </source>
</reference>
<organism evidence="2">
    <name type="scientific">Ruegeria sp. PrR005</name>
    <dbReference type="NCBI Taxonomy" id="2706882"/>
    <lineage>
        <taxon>Bacteria</taxon>
        <taxon>Pseudomonadati</taxon>
        <taxon>Pseudomonadota</taxon>
        <taxon>Alphaproteobacteria</taxon>
        <taxon>Rhodobacterales</taxon>
        <taxon>Roseobacteraceae</taxon>
        <taxon>Ruegeria</taxon>
    </lineage>
</organism>
<dbReference type="InterPro" id="IPR052721">
    <property type="entry name" value="ET_Amicyanin"/>
</dbReference>
<dbReference type="PROSITE" id="PS51318">
    <property type="entry name" value="TAT"/>
    <property type="match status" value="1"/>
</dbReference>
<name>A0A6B2NNA5_9RHOB</name>
<feature type="domain" description="EfeO-type cupredoxin-like" evidence="1">
    <location>
        <begin position="22"/>
        <end position="107"/>
    </location>
</feature>
<dbReference type="InterPro" id="IPR008972">
    <property type="entry name" value="Cupredoxin"/>
</dbReference>
<dbReference type="AlphaFoldDB" id="A0A6B2NNA5"/>
<proteinExistence type="predicted"/>
<dbReference type="InterPro" id="IPR028096">
    <property type="entry name" value="EfeO_Cupredoxin"/>
</dbReference>
<dbReference type="InterPro" id="IPR035668">
    <property type="entry name" value="Amicyanin"/>
</dbReference>
<dbReference type="Pfam" id="PF13473">
    <property type="entry name" value="Cupredoxin_1"/>
    <property type="match status" value="1"/>
</dbReference>